<keyword evidence="5" id="KW-1185">Reference proteome</keyword>
<dbReference type="SUPFAM" id="SSF53649">
    <property type="entry name" value="Alkaline phosphatase-like"/>
    <property type="match status" value="1"/>
</dbReference>
<dbReference type="Pfam" id="PF00245">
    <property type="entry name" value="Alk_phosphatase"/>
    <property type="match status" value="1"/>
</dbReference>
<dbReference type="PANTHER" id="PTHR11596:SF91">
    <property type="entry name" value="ALKALINE PHOSPHATASE-RELATED"/>
    <property type="match status" value="1"/>
</dbReference>
<dbReference type="InterPro" id="IPR017850">
    <property type="entry name" value="Alkaline_phosphatase_core_sf"/>
</dbReference>
<comment type="caution">
    <text evidence="4">The sequence shown here is derived from an EMBL/GenBank/DDBJ whole genome shotgun (WGS) entry which is preliminary data.</text>
</comment>
<proteinExistence type="inferred from homology"/>
<dbReference type="Proteomes" id="UP000887458">
    <property type="component" value="Unassembled WGS sequence"/>
</dbReference>
<reference evidence="4 5" key="2">
    <citation type="journal article" date="2022" name="Mol. Biol. Evol.">
        <title>Comparative Genomics Reveals Insights into the Divergent Evolution of Astigmatic Mites and Household Pest Adaptations.</title>
        <authorList>
            <person name="Xiong Q."/>
            <person name="Wan A.T."/>
            <person name="Liu X."/>
            <person name="Fung C.S."/>
            <person name="Xiao X."/>
            <person name="Malainual N."/>
            <person name="Hou J."/>
            <person name="Wang L."/>
            <person name="Wang M."/>
            <person name="Yang K.Y."/>
            <person name="Cui Y."/>
            <person name="Leung E.L."/>
            <person name="Nong W."/>
            <person name="Shin S.K."/>
            <person name="Au S.W."/>
            <person name="Jeong K.Y."/>
            <person name="Chew F.T."/>
            <person name="Hui J.H."/>
            <person name="Leung T.F."/>
            <person name="Tungtrongchitr A."/>
            <person name="Zhong N."/>
            <person name="Liu Z."/>
            <person name="Tsui S.K."/>
        </authorList>
    </citation>
    <scope>NUCLEOTIDE SEQUENCE [LARGE SCALE GENOMIC DNA]</scope>
    <source>
        <strain evidence="4">Derp</strain>
    </source>
</reference>
<evidence type="ECO:0000256" key="3">
    <source>
        <dbReference type="SAM" id="SignalP"/>
    </source>
</evidence>
<evidence type="ECO:0000256" key="2">
    <source>
        <dbReference type="RuleBase" id="RU003946"/>
    </source>
</evidence>
<accession>A0ABQ8JAB1</accession>
<keyword evidence="3" id="KW-0732">Signal</keyword>
<evidence type="ECO:0000313" key="5">
    <source>
        <dbReference type="Proteomes" id="UP000887458"/>
    </source>
</evidence>
<feature type="chain" id="PRO_5047442437" description="alkaline phosphatase" evidence="3">
    <location>
        <begin position="30"/>
        <end position="711"/>
    </location>
</feature>
<name>A0ABQ8JAB1_DERPT</name>
<feature type="signal peptide" evidence="3">
    <location>
        <begin position="1"/>
        <end position="29"/>
    </location>
</feature>
<gene>
    <name evidence="4" type="ORF">DERP_005838</name>
</gene>
<dbReference type="CDD" id="cd16012">
    <property type="entry name" value="ALP"/>
    <property type="match status" value="1"/>
</dbReference>
<dbReference type="EC" id="3.1.3.1" evidence="1"/>
<dbReference type="Gene3D" id="3.40.720.10">
    <property type="entry name" value="Alkaline Phosphatase, subunit A"/>
    <property type="match status" value="1"/>
</dbReference>
<comment type="similarity">
    <text evidence="2">Belongs to the alkaline phosphatase family.</text>
</comment>
<dbReference type="PANTHER" id="PTHR11596">
    <property type="entry name" value="ALKALINE PHOSPHATASE"/>
    <property type="match status" value="1"/>
</dbReference>
<reference evidence="4 5" key="1">
    <citation type="journal article" date="2018" name="J. Allergy Clin. Immunol.">
        <title>High-quality assembly of Dermatophagoides pteronyssinus genome and transcriptome reveals a wide range of novel allergens.</title>
        <authorList>
            <person name="Liu X.Y."/>
            <person name="Yang K.Y."/>
            <person name="Wang M.Q."/>
            <person name="Kwok J.S."/>
            <person name="Zeng X."/>
            <person name="Yang Z."/>
            <person name="Xiao X.J."/>
            <person name="Lau C.P."/>
            <person name="Li Y."/>
            <person name="Huang Z.M."/>
            <person name="Ba J.G."/>
            <person name="Yim A.K."/>
            <person name="Ouyang C.Y."/>
            <person name="Ngai S.M."/>
            <person name="Chan T.F."/>
            <person name="Leung E.L."/>
            <person name="Liu L."/>
            <person name="Liu Z.G."/>
            <person name="Tsui S.K."/>
        </authorList>
    </citation>
    <scope>NUCLEOTIDE SEQUENCE [LARGE SCALE GENOMIC DNA]</scope>
    <source>
        <strain evidence="4">Derp</strain>
    </source>
</reference>
<protein>
    <recommendedName>
        <fullName evidence="1">alkaline phosphatase</fullName>
        <ecNumber evidence="1">3.1.3.1</ecNumber>
    </recommendedName>
</protein>
<evidence type="ECO:0000256" key="1">
    <source>
        <dbReference type="ARBA" id="ARBA00012647"/>
    </source>
</evidence>
<dbReference type="EMBL" id="NJHN03000060">
    <property type="protein sequence ID" value="KAH9419328.1"/>
    <property type="molecule type" value="Genomic_DNA"/>
</dbReference>
<dbReference type="PRINTS" id="PR00113">
    <property type="entry name" value="ALKPHPHTASE"/>
</dbReference>
<dbReference type="InterPro" id="IPR001952">
    <property type="entry name" value="Alkaline_phosphatase"/>
</dbReference>
<dbReference type="SMART" id="SM00098">
    <property type="entry name" value="alkPPc"/>
    <property type="match status" value="1"/>
</dbReference>
<evidence type="ECO:0000313" key="4">
    <source>
        <dbReference type="EMBL" id="KAH9419328.1"/>
    </source>
</evidence>
<organism evidence="4 5">
    <name type="scientific">Dermatophagoides pteronyssinus</name>
    <name type="common">European house dust mite</name>
    <dbReference type="NCBI Taxonomy" id="6956"/>
    <lineage>
        <taxon>Eukaryota</taxon>
        <taxon>Metazoa</taxon>
        <taxon>Ecdysozoa</taxon>
        <taxon>Arthropoda</taxon>
        <taxon>Chelicerata</taxon>
        <taxon>Arachnida</taxon>
        <taxon>Acari</taxon>
        <taxon>Acariformes</taxon>
        <taxon>Sarcoptiformes</taxon>
        <taxon>Astigmata</taxon>
        <taxon>Psoroptidia</taxon>
        <taxon>Analgoidea</taxon>
        <taxon>Pyroglyphidae</taxon>
        <taxon>Dermatophagoidinae</taxon>
        <taxon>Dermatophagoides</taxon>
    </lineage>
</organism>
<sequence length="711" mass="80728">MVTKREKNYYYNCYLVALMLLLIECVARCDPDQSDAKYWHNLATERILRYESKRTKINGNEEMAKNVIIFIGDGMGISTVTASRILKIQLPISKQIHDQKQHDLNNKNVNNLLKKLQQSEDGSLSFESFEMVSLVKTYILDSQVGDSGACATAIMSGVKANFETVGVNGKVKLNDCLATMDPTVRVSSVIDWAQQQGKSTGFVTTTRVTHATPAALYAHSASRYWESDDRMMSNHSDNNVENSEFCKDIARQLIEDEPGKNLNVIMGGGRRNLLPKNDGGRRRDDRNLINVWLNDKKQRGLEAKFVSNIEMLREFDSDKVDYLLGIFADNHMAHEADRNDTIEPSLALMSLKAIEILKHNPQGFLLVIESGRIDHAHHLNNAYRALTDTLALDDAVEQVYQKVNKSNTLLLVTADHSHVFAFGGFPARGNPILGIDDQTSDSDKLPYTTLMYTNGPGYRKFRENLSEINTTDRDFIQQSAIPKRWETHGGEDVPLYVTGPRSEIFAGIMDQTFIPYGISYATCMGPMEPLFCKKDSNFPIHNQKSNHHYNDKHQSQSISIVDNNNDKQQSDGDINDDVINVIKINIDKQQQQQTESLGHYHYHHEFVFSSTSSSTDKPMDNFSNNQSHIVVLDNVHSVDDDMKIVKTKLKAKQQQQQQYRRRRPIKFNNDKNDFDYHLRILTSSSSTTTTLKLKINLRIINIIIIIVIAMI</sequence>